<dbReference type="EMBL" id="LR031872">
    <property type="protein sequence ID" value="VDC85837.1"/>
    <property type="molecule type" value="Genomic_DNA"/>
</dbReference>
<sequence length="91" mass="9982">MARVQASRHCYSLPHQQVVKIQECELINGRWVMFVTLSALSSNGSRALLGKTQKGGAGRWVVLGAGTTVLHLNVDTDRGVSDWLHRVPTQS</sequence>
<organism evidence="1">
    <name type="scientific">Brassica oleracea</name>
    <name type="common">Wild cabbage</name>
    <dbReference type="NCBI Taxonomy" id="3712"/>
    <lineage>
        <taxon>Eukaryota</taxon>
        <taxon>Viridiplantae</taxon>
        <taxon>Streptophyta</taxon>
        <taxon>Embryophyta</taxon>
        <taxon>Tracheophyta</taxon>
        <taxon>Spermatophyta</taxon>
        <taxon>Magnoliopsida</taxon>
        <taxon>eudicotyledons</taxon>
        <taxon>Gunneridae</taxon>
        <taxon>Pentapetalae</taxon>
        <taxon>rosids</taxon>
        <taxon>malvids</taxon>
        <taxon>Brassicales</taxon>
        <taxon>Brassicaceae</taxon>
        <taxon>Brassiceae</taxon>
        <taxon>Brassica</taxon>
    </lineage>
</organism>
<dbReference type="AlphaFoldDB" id="A0A3P6A151"/>
<proteinExistence type="predicted"/>
<accession>A0A3P6A151</accession>
<evidence type="ECO:0000313" key="1">
    <source>
        <dbReference type="EMBL" id="VDC85837.1"/>
    </source>
</evidence>
<protein>
    <submittedName>
        <fullName evidence="1">Uncharacterized protein</fullName>
    </submittedName>
</protein>
<gene>
    <name evidence="1" type="ORF">BOLC3T13049H</name>
</gene>
<name>A0A3P6A151_BRAOL</name>
<reference evidence="1" key="1">
    <citation type="submission" date="2018-11" db="EMBL/GenBank/DDBJ databases">
        <authorList>
            <consortium name="Genoscope - CEA"/>
            <person name="William W."/>
        </authorList>
    </citation>
    <scope>NUCLEOTIDE SEQUENCE</scope>
</reference>